<protein>
    <recommendedName>
        <fullName evidence="3">DUF86 domain-containing protein</fullName>
    </recommendedName>
</protein>
<reference evidence="1 2" key="1">
    <citation type="submission" date="2017-07" db="EMBL/GenBank/DDBJ databases">
        <title>Mechanisms for carbon and nitrogen cycling indicate functional differentiation within the Candidate Phyla Radiation.</title>
        <authorList>
            <person name="Danczak R.E."/>
            <person name="Johnston M.D."/>
            <person name="Kenah C."/>
            <person name="Slattery M."/>
            <person name="Wrighton K.C."/>
            <person name="Wilkins M.J."/>
        </authorList>
    </citation>
    <scope>NUCLEOTIDE SEQUENCE [LARGE SCALE GENOMIC DNA]</scope>
    <source>
        <strain evidence="1">Licking1014_85</strain>
    </source>
</reference>
<dbReference type="Proteomes" id="UP000315589">
    <property type="component" value="Unassembled WGS sequence"/>
</dbReference>
<dbReference type="AlphaFoldDB" id="A0A554LIL8"/>
<accession>A0A554LIL8</accession>
<evidence type="ECO:0008006" key="3">
    <source>
        <dbReference type="Google" id="ProtNLM"/>
    </source>
</evidence>
<evidence type="ECO:0000313" key="2">
    <source>
        <dbReference type="Proteomes" id="UP000315589"/>
    </source>
</evidence>
<evidence type="ECO:0000313" key="1">
    <source>
        <dbReference type="EMBL" id="TSC92704.1"/>
    </source>
</evidence>
<gene>
    <name evidence="1" type="ORF">CEN91_376</name>
</gene>
<comment type="caution">
    <text evidence="1">The sequence shown here is derived from an EMBL/GenBank/DDBJ whole genome shotgun (WGS) entry which is preliminary data.</text>
</comment>
<sequence length="70" mass="8318">MDKILKLRKVKGETMGERLKNATNIYPRETLSDLWNLHKLRNRIVHEESEIMSFEINPILEKINRLISSL</sequence>
<organism evidence="1 2">
    <name type="scientific">Candidatus Berkelbacteria bacterium Licking1014_85</name>
    <dbReference type="NCBI Taxonomy" id="2017148"/>
    <lineage>
        <taxon>Bacteria</taxon>
        <taxon>Candidatus Berkelbacteria</taxon>
    </lineage>
</organism>
<dbReference type="EMBL" id="VMGI01000047">
    <property type="protein sequence ID" value="TSC92704.1"/>
    <property type="molecule type" value="Genomic_DNA"/>
</dbReference>
<name>A0A554LIL8_9BACT</name>
<proteinExistence type="predicted"/>